<keyword evidence="2" id="KW-0805">Transcription regulation</keyword>
<dbReference type="Proteomes" id="UP000031843">
    <property type="component" value="Chromosome secondary"/>
</dbReference>
<keyword evidence="3" id="KW-0238">DNA-binding</keyword>
<reference evidence="6 7" key="1">
    <citation type="journal article" date="2015" name="Genome Announc.">
        <title>Complete Genome Sequence of Cupriavidus basilensis 4G11, Isolated from the Oak Ridge Field Research Center Site.</title>
        <authorList>
            <person name="Ray J."/>
            <person name="Waters R.J."/>
            <person name="Skerker J.M."/>
            <person name="Kuehl J.V."/>
            <person name="Price M.N."/>
            <person name="Huang J."/>
            <person name="Chakraborty R."/>
            <person name="Arkin A.P."/>
            <person name="Deutschbauer A."/>
        </authorList>
    </citation>
    <scope>NUCLEOTIDE SEQUENCE [LARGE SCALE GENOMIC DNA]</scope>
    <source>
        <strain evidence="6">4G11</strain>
    </source>
</reference>
<evidence type="ECO:0000256" key="2">
    <source>
        <dbReference type="ARBA" id="ARBA00023015"/>
    </source>
</evidence>
<dbReference type="Pfam" id="PF03466">
    <property type="entry name" value="LysR_substrate"/>
    <property type="match status" value="1"/>
</dbReference>
<protein>
    <submittedName>
        <fullName evidence="6">Regulatory protein, LysR</fullName>
    </submittedName>
</protein>
<keyword evidence="4" id="KW-0804">Transcription</keyword>
<evidence type="ECO:0000256" key="1">
    <source>
        <dbReference type="ARBA" id="ARBA00009437"/>
    </source>
</evidence>
<evidence type="ECO:0000256" key="3">
    <source>
        <dbReference type="ARBA" id="ARBA00023125"/>
    </source>
</evidence>
<evidence type="ECO:0000259" key="5">
    <source>
        <dbReference type="PROSITE" id="PS50931"/>
    </source>
</evidence>
<feature type="domain" description="HTH lysR-type" evidence="5">
    <location>
        <begin position="50"/>
        <end position="107"/>
    </location>
</feature>
<evidence type="ECO:0000313" key="7">
    <source>
        <dbReference type="Proteomes" id="UP000031843"/>
    </source>
</evidence>
<dbReference type="InterPro" id="IPR005119">
    <property type="entry name" value="LysR_subst-bd"/>
</dbReference>
<accession>A0A0C4YFJ4</accession>
<comment type="similarity">
    <text evidence="1">Belongs to the LysR transcriptional regulatory family.</text>
</comment>
<dbReference type="InterPro" id="IPR036388">
    <property type="entry name" value="WH-like_DNA-bd_sf"/>
</dbReference>
<evidence type="ECO:0000256" key="4">
    <source>
        <dbReference type="ARBA" id="ARBA00023163"/>
    </source>
</evidence>
<dbReference type="InterPro" id="IPR000847">
    <property type="entry name" value="LysR_HTH_N"/>
</dbReference>
<dbReference type="SUPFAM" id="SSF53850">
    <property type="entry name" value="Periplasmic binding protein-like II"/>
    <property type="match status" value="1"/>
</dbReference>
<dbReference type="KEGG" id="cbw:RR42_s2996"/>
<dbReference type="STRING" id="68895.RR42_s2996"/>
<dbReference type="PANTHER" id="PTHR30118:SF15">
    <property type="entry name" value="TRANSCRIPTIONAL REGULATORY PROTEIN"/>
    <property type="match status" value="1"/>
</dbReference>
<dbReference type="SUPFAM" id="SSF46785">
    <property type="entry name" value="Winged helix' DNA-binding domain"/>
    <property type="match status" value="1"/>
</dbReference>
<dbReference type="GO" id="GO:0003700">
    <property type="term" value="F:DNA-binding transcription factor activity"/>
    <property type="evidence" value="ECO:0007669"/>
    <property type="project" value="InterPro"/>
</dbReference>
<organism evidence="6 7">
    <name type="scientific">Cupriavidus basilensis</name>
    <dbReference type="NCBI Taxonomy" id="68895"/>
    <lineage>
        <taxon>Bacteria</taxon>
        <taxon>Pseudomonadati</taxon>
        <taxon>Pseudomonadota</taxon>
        <taxon>Betaproteobacteria</taxon>
        <taxon>Burkholderiales</taxon>
        <taxon>Burkholderiaceae</taxon>
        <taxon>Cupriavidus</taxon>
    </lineage>
</organism>
<keyword evidence="7" id="KW-1185">Reference proteome</keyword>
<dbReference type="GO" id="GO:0003677">
    <property type="term" value="F:DNA binding"/>
    <property type="evidence" value="ECO:0007669"/>
    <property type="project" value="UniProtKB-KW"/>
</dbReference>
<sequence length="363" mass="40052">MAVLARQWTRYTSHPARQVRFALRPRGLGAETKKKTKTSFKSGEVTMRHVSTKLLHVFVLLMEYRDLSAVAACTQGRVPTIAYSLARLREITGDPLFIKRNGTLEPTAHALRLEPTARQILSKWAHLVRPPAPVAEEASPHRRISIGFSPSIGDPVITEILTTLCEQFPDDRFMTRPVFADAALSAQLGSGELDCAFVVDSHFVPEDVAAHNIMATPRRLVSVARPGGVGDVEGRHEWILLQEDTEPGSPLQGFLNRLAHDPAYRETVVPSWHTQVALLLAAGGTCPLLDFNVPLVTRKHKTRLLAPPSSFPEWAALHFWAPVRAGNALRGIMEIGSAVLHDPVSAIDRRHRSHETRTAAYAA</sequence>
<evidence type="ECO:0000313" key="6">
    <source>
        <dbReference type="EMBL" id="AJG24577.1"/>
    </source>
</evidence>
<dbReference type="AlphaFoldDB" id="A0A0C4YFJ4"/>
<name>A0A0C4YFJ4_9BURK</name>
<proteinExistence type="inferred from homology"/>
<dbReference type="EMBL" id="CP010537">
    <property type="protein sequence ID" value="AJG24577.1"/>
    <property type="molecule type" value="Genomic_DNA"/>
</dbReference>
<gene>
    <name evidence="6" type="ORF">RR42_s2996</name>
</gene>
<dbReference type="Gene3D" id="3.40.190.10">
    <property type="entry name" value="Periplasmic binding protein-like II"/>
    <property type="match status" value="1"/>
</dbReference>
<dbReference type="InterPro" id="IPR036390">
    <property type="entry name" value="WH_DNA-bd_sf"/>
</dbReference>
<dbReference type="PANTHER" id="PTHR30118">
    <property type="entry name" value="HTH-TYPE TRANSCRIPTIONAL REGULATOR LEUO-RELATED"/>
    <property type="match status" value="1"/>
</dbReference>
<dbReference type="Gene3D" id="1.10.10.10">
    <property type="entry name" value="Winged helix-like DNA-binding domain superfamily/Winged helix DNA-binding domain"/>
    <property type="match status" value="1"/>
</dbReference>
<dbReference type="PROSITE" id="PS50931">
    <property type="entry name" value="HTH_LYSR"/>
    <property type="match status" value="1"/>
</dbReference>
<dbReference type="InterPro" id="IPR050389">
    <property type="entry name" value="LysR-type_TF"/>
</dbReference>